<dbReference type="GO" id="GO:0019786">
    <property type="term" value="F:protein-phosphatidylethanolamide deconjugating activity"/>
    <property type="evidence" value="ECO:0007669"/>
    <property type="project" value="InterPro"/>
</dbReference>
<dbReference type="Pfam" id="PF03416">
    <property type="entry name" value="Peptidase_C54"/>
    <property type="match status" value="1"/>
</dbReference>
<evidence type="ECO:0000256" key="5">
    <source>
        <dbReference type="ARBA" id="ARBA00022670"/>
    </source>
</evidence>
<dbReference type="GO" id="GO:0000045">
    <property type="term" value="P:autophagosome assembly"/>
    <property type="evidence" value="ECO:0007669"/>
    <property type="project" value="TreeGrafter"/>
</dbReference>
<dbReference type="AlphaFoldDB" id="A0A6P7F665"/>
<keyword evidence="3" id="KW-0813">Transport</keyword>
<evidence type="ECO:0000256" key="10">
    <source>
        <dbReference type="ARBA" id="ARBA00029362"/>
    </source>
</evidence>
<keyword evidence="4 11" id="KW-0963">Cytoplasm</keyword>
<keyword evidence="7" id="KW-0788">Thiol protease</keyword>
<evidence type="ECO:0000256" key="1">
    <source>
        <dbReference type="ARBA" id="ARBA00004496"/>
    </source>
</evidence>
<evidence type="ECO:0000313" key="15">
    <source>
        <dbReference type="RefSeq" id="XP_028129263.1"/>
    </source>
</evidence>
<evidence type="ECO:0000256" key="6">
    <source>
        <dbReference type="ARBA" id="ARBA00022801"/>
    </source>
</evidence>
<keyword evidence="5 11" id="KW-0645">Protease</keyword>
<dbReference type="InterPro" id="IPR038765">
    <property type="entry name" value="Papain-like_cys_pep_sf"/>
</dbReference>
<dbReference type="InParanoid" id="A0A6P7F665"/>
<dbReference type="GO" id="GO:0005737">
    <property type="term" value="C:cytoplasm"/>
    <property type="evidence" value="ECO:0007669"/>
    <property type="project" value="UniProtKB-SubCell"/>
</dbReference>
<dbReference type="GO" id="GO:0016485">
    <property type="term" value="P:protein processing"/>
    <property type="evidence" value="ECO:0007669"/>
    <property type="project" value="TreeGrafter"/>
</dbReference>
<keyword evidence="9 11" id="KW-0072">Autophagy</keyword>
<name>A0A6P7F665_DIAVI</name>
<keyword evidence="8 11" id="KW-0653">Protein transport</keyword>
<dbReference type="PANTHER" id="PTHR22624:SF49">
    <property type="entry name" value="CYSTEINE PROTEASE"/>
    <property type="match status" value="1"/>
</dbReference>
<evidence type="ECO:0000256" key="8">
    <source>
        <dbReference type="ARBA" id="ARBA00022927"/>
    </source>
</evidence>
<reference evidence="15" key="1">
    <citation type="submission" date="2025-04" db="UniProtKB">
        <authorList>
            <consortium name="RefSeq"/>
        </authorList>
    </citation>
    <scope>IDENTIFICATION</scope>
    <source>
        <tissue evidence="15">Whole insect</tissue>
    </source>
</reference>
<dbReference type="FunCoup" id="A0A6P7F665">
    <property type="interactions" value="578"/>
</dbReference>
<dbReference type="EnsemblMetazoa" id="XM_028273462.2">
    <property type="protein sequence ID" value="XP_028129263.1"/>
    <property type="gene ID" value="LOC114325396"/>
</dbReference>
<accession>A0A6P7F665</accession>
<reference evidence="13" key="2">
    <citation type="submission" date="2025-05" db="UniProtKB">
        <authorList>
            <consortium name="EnsemblMetazoa"/>
        </authorList>
    </citation>
    <scope>IDENTIFICATION</scope>
</reference>
<evidence type="ECO:0000256" key="2">
    <source>
        <dbReference type="ARBA" id="ARBA00010958"/>
    </source>
</evidence>
<comment type="subcellular location">
    <subcellularLocation>
        <location evidence="1 11">Cytoplasm</location>
    </subcellularLocation>
</comment>
<dbReference type="OrthoDB" id="2960936at2759"/>
<dbReference type="EC" id="3.4.22.-" evidence="11"/>
<comment type="catalytic activity">
    <reaction evidence="10">
        <text>[protein]-C-terminal L-amino acid-glycyl-phosphatidylethanolamide + H2O = [protein]-C-terminal L-amino acid-glycine + a 1,2-diacyl-sn-glycero-3-phosphoethanolamine</text>
        <dbReference type="Rhea" id="RHEA:67548"/>
        <dbReference type="Rhea" id="RHEA-COMP:17323"/>
        <dbReference type="Rhea" id="RHEA-COMP:17324"/>
        <dbReference type="ChEBI" id="CHEBI:15377"/>
        <dbReference type="ChEBI" id="CHEBI:64612"/>
        <dbReference type="ChEBI" id="CHEBI:172940"/>
        <dbReference type="ChEBI" id="CHEBI:172941"/>
    </reaction>
    <physiologicalReaction direction="left-to-right" evidence="10">
        <dbReference type="Rhea" id="RHEA:67549"/>
    </physiologicalReaction>
</comment>
<dbReference type="GO" id="GO:0004197">
    <property type="term" value="F:cysteine-type endopeptidase activity"/>
    <property type="evidence" value="ECO:0007669"/>
    <property type="project" value="TreeGrafter"/>
</dbReference>
<dbReference type="GO" id="GO:0000423">
    <property type="term" value="P:mitophagy"/>
    <property type="evidence" value="ECO:0007669"/>
    <property type="project" value="TreeGrafter"/>
</dbReference>
<dbReference type="RefSeq" id="XP_028129263.1">
    <property type="nucleotide sequence ID" value="XM_028273462.1"/>
</dbReference>
<proteinExistence type="inferred from homology"/>
<dbReference type="GeneID" id="114325396"/>
<protein>
    <recommendedName>
        <fullName evidence="11">Cysteine protease</fullName>
        <ecNumber evidence="11">3.4.22.-</ecNumber>
    </recommendedName>
</protein>
<dbReference type="KEGG" id="dvv:114325396"/>
<dbReference type="GO" id="GO:0034727">
    <property type="term" value="P:piecemeal microautophagy of the nucleus"/>
    <property type="evidence" value="ECO:0007669"/>
    <property type="project" value="TreeGrafter"/>
</dbReference>
<evidence type="ECO:0000313" key="13">
    <source>
        <dbReference type="EnsemblMetazoa" id="XP_028129263.1"/>
    </source>
</evidence>
<sequence>MCVATRDIMDCMFEACLEATLEPDDIPKTTEPVWILGKRYNAVQDINKIRQDIFSKLWITYRKNFIPIGDINKIRQDIVSRLWVTYRKNFIPIGGNEGLTSDKGWGCMLRCGQMVLAQALVSLHLGRDWLWDPQSKDLTYLKILKKFEDRRQAPYSIHQIALMGASLGKQVGEWFGPNTIAQVLKKLVKYDEWSRLAIHVALDNTVVISDIKELCFLKRKLDGTNLTTYEWKPLLLIVPLRLGLTEINPIYVSGLQKCFQFRQSLGLIGGKPNVALYFIGCVGKEVIYLDPHHTQKTCCVENKETIEQIEADLTYHCKYASRINILKMDPSIAMCFFCKTEQDFDDFCQRVKTDLIDPEKEPMFEISFNKPKEWSPILENAVEAGAASFTDYQESSSKYFDSDHEFEIL</sequence>
<comment type="function">
    <text evidence="11">Cysteine protease that plays a key role in autophagy by mediating both proteolytic activation and delipidation of ATG8 family proteins.</text>
</comment>
<dbReference type="GO" id="GO:0015031">
    <property type="term" value="P:protein transport"/>
    <property type="evidence" value="ECO:0007669"/>
    <property type="project" value="UniProtKB-KW"/>
</dbReference>
<organism evidence="15">
    <name type="scientific">Diabrotica virgifera virgifera</name>
    <name type="common">western corn rootworm</name>
    <dbReference type="NCBI Taxonomy" id="50390"/>
    <lineage>
        <taxon>Eukaryota</taxon>
        <taxon>Metazoa</taxon>
        <taxon>Ecdysozoa</taxon>
        <taxon>Arthropoda</taxon>
        <taxon>Hexapoda</taxon>
        <taxon>Insecta</taxon>
        <taxon>Pterygota</taxon>
        <taxon>Neoptera</taxon>
        <taxon>Endopterygota</taxon>
        <taxon>Coleoptera</taxon>
        <taxon>Polyphaga</taxon>
        <taxon>Cucujiformia</taxon>
        <taxon>Chrysomeloidea</taxon>
        <taxon>Chrysomelidae</taxon>
        <taxon>Galerucinae</taxon>
        <taxon>Diabroticina</taxon>
        <taxon>Diabroticites</taxon>
        <taxon>Diabrotica</taxon>
    </lineage>
</organism>
<evidence type="ECO:0000256" key="11">
    <source>
        <dbReference type="RuleBase" id="RU363115"/>
    </source>
</evidence>
<evidence type="ECO:0000313" key="14">
    <source>
        <dbReference type="Proteomes" id="UP001652700"/>
    </source>
</evidence>
<dbReference type="GO" id="GO:0035973">
    <property type="term" value="P:aggrephagy"/>
    <property type="evidence" value="ECO:0007669"/>
    <property type="project" value="TreeGrafter"/>
</dbReference>
<evidence type="ECO:0000256" key="3">
    <source>
        <dbReference type="ARBA" id="ARBA00022448"/>
    </source>
</evidence>
<gene>
    <name evidence="15" type="primary">LOC114325396</name>
</gene>
<dbReference type="InterPro" id="IPR046792">
    <property type="entry name" value="Peptidase_C54_cat"/>
</dbReference>
<dbReference type="Proteomes" id="UP001652700">
    <property type="component" value="Unplaced"/>
</dbReference>
<evidence type="ECO:0000256" key="7">
    <source>
        <dbReference type="ARBA" id="ARBA00022807"/>
    </source>
</evidence>
<keyword evidence="6 11" id="KW-0378">Hydrolase</keyword>
<dbReference type="SUPFAM" id="SSF54001">
    <property type="entry name" value="Cysteine proteinases"/>
    <property type="match status" value="2"/>
</dbReference>
<keyword evidence="14" id="KW-1185">Reference proteome</keyword>
<comment type="similarity">
    <text evidence="2 11">Belongs to the peptidase C54 family.</text>
</comment>
<evidence type="ECO:0000256" key="4">
    <source>
        <dbReference type="ARBA" id="ARBA00022490"/>
    </source>
</evidence>
<evidence type="ECO:0000259" key="12">
    <source>
        <dbReference type="Pfam" id="PF03416"/>
    </source>
</evidence>
<dbReference type="PANTHER" id="PTHR22624">
    <property type="entry name" value="CYSTEINE PROTEASE ATG4"/>
    <property type="match status" value="1"/>
</dbReference>
<feature type="domain" description="Peptidase C54 catalytic" evidence="12">
    <location>
        <begin position="72"/>
        <end position="350"/>
    </location>
</feature>
<dbReference type="InterPro" id="IPR005078">
    <property type="entry name" value="Peptidase_C54"/>
</dbReference>
<evidence type="ECO:0000256" key="9">
    <source>
        <dbReference type="ARBA" id="ARBA00023006"/>
    </source>
</evidence>